<evidence type="ECO:0000259" key="4">
    <source>
        <dbReference type="SMART" id="SM00796"/>
    </source>
</evidence>
<evidence type="ECO:0000256" key="3">
    <source>
        <dbReference type="ARBA" id="ARBA00022840"/>
    </source>
</evidence>
<sequence length="243" mass="27739">MVEFPKISLLGDRGILINFGGNISSENLKKVLFYKNKIENLRFKQKVEVTNTYNSILISYMFGIEDVYSEFSELKKVLEEANISKKSQSKIYRLPVCYDQKFGLDLNYISEVKNITQQEIIRLHTTPVYQVYFIGFLPGFLYLGGLDPRLEIARKNTPRRSVEKGAVGIGENQTGIYPKTSPGGWQILGNCPVNLFDKNLDIPSPFSAGDKIKFVAVSTEEYLEIKEEIETENYTLKTENYEG</sequence>
<dbReference type="SUPFAM" id="SSF50891">
    <property type="entry name" value="Cyclophilin-like"/>
    <property type="match status" value="1"/>
</dbReference>
<keyword evidence="1" id="KW-0547">Nucleotide-binding</keyword>
<evidence type="ECO:0000256" key="1">
    <source>
        <dbReference type="ARBA" id="ARBA00022741"/>
    </source>
</evidence>
<dbReference type="Pfam" id="PF02682">
    <property type="entry name" value="CT_C_D"/>
    <property type="match status" value="1"/>
</dbReference>
<dbReference type="NCBIfam" id="TIGR00370">
    <property type="entry name" value="5-oxoprolinase subunit PxpB"/>
    <property type="match status" value="1"/>
</dbReference>
<dbReference type="PANTHER" id="PTHR34698:SF2">
    <property type="entry name" value="5-OXOPROLINASE SUBUNIT B"/>
    <property type="match status" value="1"/>
</dbReference>
<proteinExistence type="predicted"/>
<dbReference type="SMART" id="SM00796">
    <property type="entry name" value="AHS1"/>
    <property type="match status" value="1"/>
</dbReference>
<feature type="domain" description="Carboxyltransferase" evidence="4">
    <location>
        <begin position="5"/>
        <end position="206"/>
    </location>
</feature>
<gene>
    <name evidence="5" type="ORF">GCM10011532_07320</name>
</gene>
<dbReference type="InterPro" id="IPR029000">
    <property type="entry name" value="Cyclophilin-like_dom_sf"/>
</dbReference>
<dbReference type="PANTHER" id="PTHR34698">
    <property type="entry name" value="5-OXOPROLINASE SUBUNIT B"/>
    <property type="match status" value="1"/>
</dbReference>
<name>A0ABQ1WCR6_9FLAO</name>
<comment type="caution">
    <text evidence="5">The sequence shown here is derived from an EMBL/GenBank/DDBJ whole genome shotgun (WGS) entry which is preliminary data.</text>
</comment>
<dbReference type="Proteomes" id="UP000605733">
    <property type="component" value="Unassembled WGS sequence"/>
</dbReference>
<dbReference type="Gene3D" id="2.40.100.10">
    <property type="entry name" value="Cyclophilin-like"/>
    <property type="match status" value="1"/>
</dbReference>
<protein>
    <submittedName>
        <fullName evidence="5">Allophanate hydrolase</fullName>
    </submittedName>
</protein>
<dbReference type="GO" id="GO:0016787">
    <property type="term" value="F:hydrolase activity"/>
    <property type="evidence" value="ECO:0007669"/>
    <property type="project" value="UniProtKB-KW"/>
</dbReference>
<organism evidence="5 6">
    <name type="scientific">Christiangramia forsetii</name>
    <dbReference type="NCBI Taxonomy" id="411153"/>
    <lineage>
        <taxon>Bacteria</taxon>
        <taxon>Pseudomonadati</taxon>
        <taxon>Bacteroidota</taxon>
        <taxon>Flavobacteriia</taxon>
        <taxon>Flavobacteriales</taxon>
        <taxon>Flavobacteriaceae</taxon>
        <taxon>Christiangramia</taxon>
    </lineage>
</organism>
<dbReference type="EMBL" id="BMIX01000001">
    <property type="protein sequence ID" value="GGG26466.1"/>
    <property type="molecule type" value="Genomic_DNA"/>
</dbReference>
<reference evidence="6" key="1">
    <citation type="journal article" date="2019" name="Int. J. Syst. Evol. Microbiol.">
        <title>The Global Catalogue of Microorganisms (GCM) 10K type strain sequencing project: providing services to taxonomists for standard genome sequencing and annotation.</title>
        <authorList>
            <consortium name="The Broad Institute Genomics Platform"/>
            <consortium name="The Broad Institute Genome Sequencing Center for Infectious Disease"/>
            <person name="Wu L."/>
            <person name="Ma J."/>
        </authorList>
    </citation>
    <scope>NUCLEOTIDE SEQUENCE [LARGE SCALE GENOMIC DNA]</scope>
    <source>
        <strain evidence="6">CGMCC 1.15422</strain>
    </source>
</reference>
<dbReference type="RefSeq" id="WP_011709990.1">
    <property type="nucleotide sequence ID" value="NZ_BMIX01000001.1"/>
</dbReference>
<dbReference type="InterPro" id="IPR010016">
    <property type="entry name" value="PxpB"/>
</dbReference>
<keyword evidence="3" id="KW-0067">ATP-binding</keyword>
<evidence type="ECO:0000313" key="6">
    <source>
        <dbReference type="Proteomes" id="UP000605733"/>
    </source>
</evidence>
<keyword evidence="2 5" id="KW-0378">Hydrolase</keyword>
<dbReference type="Gene3D" id="3.30.1360.40">
    <property type="match status" value="1"/>
</dbReference>
<dbReference type="SUPFAM" id="SSF160467">
    <property type="entry name" value="PH0987 N-terminal domain-like"/>
    <property type="match status" value="1"/>
</dbReference>
<keyword evidence="6" id="KW-1185">Reference proteome</keyword>
<evidence type="ECO:0000313" key="5">
    <source>
        <dbReference type="EMBL" id="GGG26466.1"/>
    </source>
</evidence>
<evidence type="ECO:0000256" key="2">
    <source>
        <dbReference type="ARBA" id="ARBA00022801"/>
    </source>
</evidence>
<dbReference type="InterPro" id="IPR003833">
    <property type="entry name" value="CT_C_D"/>
</dbReference>
<accession>A0ABQ1WCR6</accession>